<dbReference type="RefSeq" id="WP_142428426.1">
    <property type="nucleotide sequence ID" value="NZ_CABHGG010000001.1"/>
</dbReference>
<evidence type="ECO:0000256" key="3">
    <source>
        <dbReference type="SAM" id="SignalP"/>
    </source>
</evidence>
<dbReference type="Gene3D" id="2.60.40.10">
    <property type="entry name" value="Immunoglobulins"/>
    <property type="match status" value="8"/>
</dbReference>
<dbReference type="EMBL" id="CP060804">
    <property type="protein sequence ID" value="QNP37010.1"/>
    <property type="molecule type" value="Genomic_DNA"/>
</dbReference>
<feature type="signal peptide" evidence="3">
    <location>
        <begin position="1"/>
        <end position="27"/>
    </location>
</feature>
<sequence>MKKKTFSFVMLSILLAQNFGFAVNAYAVTTTEAQTETTDTAKKEAELSNSTPSLPLATTTTSEMKQPTATTESQTTEASTTASSDAATPSEQQTTEDKDTSLNEKALPDVQAPITDELLDSMSLAPIGGTEYSQTEVHRELNTTPVTATFQFAVGNTGYAPGSVYTVQLPEHLGYSTVSGEVTGIGATWAVDAATKTLSITFNQRVSDTSFKVELKSYLTTEAEPLIKIETPGKNKKTYSFDLYEQVEPIQYNERTRTTGLDGEIFYNLDRTLTGNQTLELLTTETPGAVFGKQDNLEPQVFSYDVDINGQILPETQTLLTPGKDYTLSDNSLGRIAVTVPNMNQQKAYSLSINRTIYLESASDYNYLYSQQYPTTKIGSISLKSTTGTKQTTDFTAKTSQTSKVIADREMRSMSYISFQSKGKYYVTIYGTLTETKVGQQIVLESTNGQEIKNPKFTAYGPLYENVKLEDYFDIKTEGGKLTLTATKDSYLRINISDLTMDFDKKDINLSLSTPVIGPNKAIQLVSDQYIEPISVVNPLNAETAWGNYDQNGAYSSRTTVSVMGSKEKPIQNLEIKVKHPNYLSLRATKEIYFYYKLGTDYTVTPTSDGSVIKFTTPITNEIQIPIGFNYVPDSLPKDKSIPVDTIPITMSAEGLTPVDTTVTTNSKRGSERTLQSSKNQFLVNARNDSFDSLSVRTKIPAGADVLFDIYDVSNDQVDSIYPQYWDRGYYFDKPMSPDSPGYPTITFDENTNSYTFDFGKTNKRYIIEYKNANGWIDVPTLYITGTAKEPQSNNNEGSASVSVQNEALDILSATQAANPTLKNVTKTTVTTKNIDNKTHRVKNPTIELTPKGTTNAQIDLNSITVKGVPENVYSLEKTTNGAKIIFKDYTLTENITIEYNTVSANAGQIYTETTIDSETLDQMSASKKKVATAPITLKFSEGDAEGIVYLATATFYTHNIEDENQAIAKVSFELIDNVTHTATEFTTDEKGQYSFDAIMTGDYTLRVTNVPQEYSVDEEYLTGKAIKLVKGDNQLKIPLTKTIDHSRLQVKDSTIYVGDSWKPEENFVSATDKTGQDVPFEKITVSGQVDTSKAGIYSIIYSYEGKKETANVTVKPDQSKLEVKDTTIYVGDSWKPEDNFVSATDKTGQDVPFEKIDVQGTVNVDKIGDYEIVYKNGTKEAKAIVHVRDDSRLQVKDTTIYVGDKWEAEDNFVSATDKTGQDVPFEKITVSGQVDTSKAGIYSIIYSYEGKKETANVTVKPDQSKLEVKDTTIYVGDSWKPEDNFVSATDKTGQDVPFEKIDVQGTVNVDKIGDYEIVYKNGTKEAKAIVHVRDDSQLEVKDTTIYVGDKWEAEDNFVSATDKTGQDVPFEKIDVQGTVNVDKIGDYEIVYKNGTKEAKAIVHVRDDSRLQVKDTTIYVGDKWEAEDNFVSAADKTGQDVPFEKITVSGQVDTSKAGIYSIIYSYEGKKETANVTVKPDQSKLEVKDTTIYVGDSWKPEDNFVSATDRDGHAISFDKVQVKGKVDTKKTGEYQISYTTEPVNETKPAVQSRLFSMFSNETPRQLKTVATVHVIDRNPKPLPDKNENNQTSSSTNQTTIKSSQYVTHIVKPDKQGRYPKTGEQTNGLYRVLGLVVLLIVIISGIVIKKKRK</sequence>
<evidence type="ECO:0000313" key="7">
    <source>
        <dbReference type="Proteomes" id="UP000516122"/>
    </source>
</evidence>
<feature type="domain" description="Ig-like" evidence="4">
    <location>
        <begin position="1340"/>
        <end position="1405"/>
    </location>
</feature>
<feature type="domain" description="Ig-like" evidence="4">
    <location>
        <begin position="1050"/>
        <end position="1115"/>
    </location>
</feature>
<organism evidence="6 7">
    <name type="scientific">Enterococcus faecalis</name>
    <name type="common">Streptococcus faecalis</name>
    <dbReference type="NCBI Taxonomy" id="1351"/>
    <lineage>
        <taxon>Bacteria</taxon>
        <taxon>Bacillati</taxon>
        <taxon>Bacillota</taxon>
        <taxon>Bacilli</taxon>
        <taxon>Lactobacillales</taxon>
        <taxon>Enterococcaceae</taxon>
        <taxon>Enterococcus</taxon>
    </lineage>
</organism>
<feature type="compositionally biased region" description="Basic and acidic residues" evidence="1">
    <location>
        <begin position="1575"/>
        <end position="1586"/>
    </location>
</feature>
<evidence type="ECO:0000259" key="5">
    <source>
        <dbReference type="Pfam" id="PF17802"/>
    </source>
</evidence>
<feature type="transmembrane region" description="Helical" evidence="2">
    <location>
        <begin position="1626"/>
        <end position="1646"/>
    </location>
</feature>
<evidence type="ECO:0000256" key="2">
    <source>
        <dbReference type="SAM" id="Phobius"/>
    </source>
</evidence>
<evidence type="ECO:0000313" key="6">
    <source>
        <dbReference type="EMBL" id="QNP37010.1"/>
    </source>
</evidence>
<evidence type="ECO:0000259" key="4">
    <source>
        <dbReference type="Pfam" id="PF07523"/>
    </source>
</evidence>
<keyword evidence="2" id="KW-0472">Membrane</keyword>
<keyword evidence="2" id="KW-1133">Transmembrane helix</keyword>
<feature type="chain" id="PRO_5028941694" evidence="3">
    <location>
        <begin position="28"/>
        <end position="1651"/>
    </location>
</feature>
<reference evidence="6 7" key="1">
    <citation type="submission" date="2020-08" db="EMBL/GenBank/DDBJ databases">
        <title>Enterococcus faecalis SF28073 genome assembly.</title>
        <authorList>
            <person name="Duerkop B.A."/>
            <person name="Johnson C.N."/>
        </authorList>
    </citation>
    <scope>NUCLEOTIDE SEQUENCE [LARGE SCALE GENOMIC DNA]</scope>
    <source>
        <strain evidence="6 7">SF28073</strain>
    </source>
</reference>
<dbReference type="InterPro" id="IPR022038">
    <property type="entry name" value="Ig-like_bact"/>
</dbReference>
<dbReference type="NCBIfam" id="TIGR01167">
    <property type="entry name" value="LPXTG_anchor"/>
    <property type="match status" value="1"/>
</dbReference>
<dbReference type="SUPFAM" id="SSF49478">
    <property type="entry name" value="Cna protein B-type domain"/>
    <property type="match status" value="1"/>
</dbReference>
<dbReference type="Proteomes" id="UP000516122">
    <property type="component" value="Chromosome"/>
</dbReference>
<gene>
    <name evidence="6" type="primary">fss2</name>
    <name evidence="6" type="ORF">H9Q64_11105</name>
</gene>
<keyword evidence="2" id="KW-0812">Transmembrane</keyword>
<dbReference type="InterPro" id="IPR013783">
    <property type="entry name" value="Ig-like_fold"/>
</dbReference>
<feature type="domain" description="SpaA-like prealbumin fold" evidence="5">
    <location>
        <begin position="963"/>
        <end position="1021"/>
    </location>
</feature>
<evidence type="ECO:0000256" key="1">
    <source>
        <dbReference type="SAM" id="MobiDB-lite"/>
    </source>
</evidence>
<feature type="domain" description="Ig-like" evidence="4">
    <location>
        <begin position="1123"/>
        <end position="1188"/>
    </location>
</feature>
<feature type="region of interest" description="Disordered" evidence="1">
    <location>
        <begin position="1575"/>
        <end position="1605"/>
    </location>
</feature>
<feature type="compositionally biased region" description="Low complexity" evidence="1">
    <location>
        <begin position="47"/>
        <end position="90"/>
    </location>
</feature>
<dbReference type="Pfam" id="PF07523">
    <property type="entry name" value="Big_3"/>
    <property type="match status" value="7"/>
</dbReference>
<feature type="compositionally biased region" description="Low complexity" evidence="1">
    <location>
        <begin position="1587"/>
        <end position="1603"/>
    </location>
</feature>
<proteinExistence type="predicted"/>
<feature type="region of interest" description="Disordered" evidence="1">
    <location>
        <begin position="37"/>
        <end position="110"/>
    </location>
</feature>
<protein>
    <submittedName>
        <fullName evidence="6">Fibrinogen-binding MSCRAMM adhesin Fss2</fullName>
    </submittedName>
</protein>
<feature type="domain" description="Ig-like" evidence="4">
    <location>
        <begin position="1412"/>
        <end position="1477"/>
    </location>
</feature>
<dbReference type="InterPro" id="IPR041033">
    <property type="entry name" value="SpaA_PFL_dom_1"/>
</dbReference>
<feature type="domain" description="Ig-like" evidence="4">
    <location>
        <begin position="1268"/>
        <end position="1333"/>
    </location>
</feature>
<keyword evidence="3" id="KW-0732">Signal</keyword>
<name>A0A7H0FLU4_ENTFL</name>
<dbReference type="Pfam" id="PF17802">
    <property type="entry name" value="SpaA"/>
    <property type="match status" value="1"/>
</dbReference>
<feature type="domain" description="Ig-like" evidence="4">
    <location>
        <begin position="1195"/>
        <end position="1260"/>
    </location>
</feature>
<feature type="domain" description="Ig-like" evidence="4">
    <location>
        <begin position="1485"/>
        <end position="1545"/>
    </location>
</feature>
<accession>A0A7H0FLU4</accession>